<dbReference type="GeneID" id="71985433"/>
<keyword evidence="2" id="KW-1185">Reference proteome</keyword>
<accession>A0A9Q8LI69</accession>
<sequence>MAQPGATPEIARVLAMNSPGLPRISSSKVIEESELITDVVEGLEEISGANADLGVVGAREGAG</sequence>
<dbReference type="Proteomes" id="UP000756132">
    <property type="component" value="Chromosome 5"/>
</dbReference>
<organism evidence="1 2">
    <name type="scientific">Passalora fulva</name>
    <name type="common">Tomato leaf mold</name>
    <name type="synonym">Cladosporium fulvum</name>
    <dbReference type="NCBI Taxonomy" id="5499"/>
    <lineage>
        <taxon>Eukaryota</taxon>
        <taxon>Fungi</taxon>
        <taxon>Dikarya</taxon>
        <taxon>Ascomycota</taxon>
        <taxon>Pezizomycotina</taxon>
        <taxon>Dothideomycetes</taxon>
        <taxon>Dothideomycetidae</taxon>
        <taxon>Mycosphaerellales</taxon>
        <taxon>Mycosphaerellaceae</taxon>
        <taxon>Fulvia</taxon>
    </lineage>
</organism>
<dbReference type="EMBL" id="CP090167">
    <property type="protein sequence ID" value="UJO17932.1"/>
    <property type="molecule type" value="Genomic_DNA"/>
</dbReference>
<evidence type="ECO:0000313" key="2">
    <source>
        <dbReference type="Proteomes" id="UP000756132"/>
    </source>
</evidence>
<gene>
    <name evidence="1" type="ORF">CLAFUR5_05555</name>
</gene>
<reference evidence="1" key="2">
    <citation type="journal article" date="2022" name="Microb. Genom.">
        <title>A chromosome-scale genome assembly of the tomato pathogen Cladosporium fulvum reveals a compartmentalized genome architecture and the presence of a dispensable chromosome.</title>
        <authorList>
            <person name="Zaccaron A.Z."/>
            <person name="Chen L.H."/>
            <person name="Samaras A."/>
            <person name="Stergiopoulos I."/>
        </authorList>
    </citation>
    <scope>NUCLEOTIDE SEQUENCE</scope>
    <source>
        <strain evidence="1">Race5_Kim</strain>
    </source>
</reference>
<proteinExistence type="predicted"/>
<dbReference type="KEGG" id="ffu:CLAFUR5_05555"/>
<evidence type="ECO:0000313" key="1">
    <source>
        <dbReference type="EMBL" id="UJO17932.1"/>
    </source>
</evidence>
<name>A0A9Q8LI69_PASFU</name>
<reference evidence="1" key="1">
    <citation type="submission" date="2021-12" db="EMBL/GenBank/DDBJ databases">
        <authorList>
            <person name="Zaccaron A."/>
            <person name="Stergiopoulos I."/>
        </authorList>
    </citation>
    <scope>NUCLEOTIDE SEQUENCE</scope>
    <source>
        <strain evidence="1">Race5_Kim</strain>
    </source>
</reference>
<protein>
    <submittedName>
        <fullName evidence="1">Uncharacterized protein</fullName>
    </submittedName>
</protein>
<dbReference type="AlphaFoldDB" id="A0A9Q8LI69"/>
<dbReference type="RefSeq" id="XP_047762298.1">
    <property type="nucleotide sequence ID" value="XM_047904703.1"/>
</dbReference>